<gene>
    <name evidence="5" type="ORF">PF66_06261</name>
</gene>
<dbReference type="GO" id="GO:0044550">
    <property type="term" value="P:secondary metabolite biosynthetic process"/>
    <property type="evidence" value="ECO:0007669"/>
    <property type="project" value="TreeGrafter"/>
</dbReference>
<keyword evidence="2" id="KW-0596">Phosphopantetheine</keyword>
<dbReference type="STRING" id="50340.PF66_06261"/>
<dbReference type="PROSITE" id="PS50075">
    <property type="entry name" value="CARRIER"/>
    <property type="match status" value="1"/>
</dbReference>
<dbReference type="Pfam" id="PF00550">
    <property type="entry name" value="PP-binding"/>
    <property type="match status" value="1"/>
</dbReference>
<comment type="cofactor">
    <cofactor evidence="1">
        <name>pantetheine 4'-phosphate</name>
        <dbReference type="ChEBI" id="CHEBI:47942"/>
    </cofactor>
</comment>
<dbReference type="GO" id="GO:0043041">
    <property type="term" value="P:amino acid activation for nonribosomal peptide biosynthetic process"/>
    <property type="evidence" value="ECO:0007669"/>
    <property type="project" value="TreeGrafter"/>
</dbReference>
<dbReference type="FunFam" id="1.10.1200.10:FF:000005">
    <property type="entry name" value="Nonribosomal peptide synthetase 1"/>
    <property type="match status" value="1"/>
</dbReference>
<accession>A0A0N0E142</accession>
<dbReference type="PANTHER" id="PTHR45527:SF1">
    <property type="entry name" value="FATTY ACID SYNTHASE"/>
    <property type="match status" value="1"/>
</dbReference>
<protein>
    <submittedName>
        <fullName evidence="5">Acyl-CoA synthetase (AMP-forming)/AMP-acid ligase II</fullName>
    </submittedName>
</protein>
<keyword evidence="5" id="KW-0436">Ligase</keyword>
<evidence type="ECO:0000256" key="2">
    <source>
        <dbReference type="ARBA" id="ARBA00022450"/>
    </source>
</evidence>
<dbReference type="Gene3D" id="3.30.300.30">
    <property type="match status" value="1"/>
</dbReference>
<dbReference type="GO" id="GO:0016874">
    <property type="term" value="F:ligase activity"/>
    <property type="evidence" value="ECO:0007669"/>
    <property type="project" value="UniProtKB-KW"/>
</dbReference>
<keyword evidence="3" id="KW-0597">Phosphoprotein</keyword>
<proteinExistence type="predicted"/>
<dbReference type="PATRIC" id="fig|50340.43.peg.4888"/>
<evidence type="ECO:0000256" key="3">
    <source>
        <dbReference type="ARBA" id="ARBA00022553"/>
    </source>
</evidence>
<dbReference type="EMBL" id="JSYZ01000041">
    <property type="protein sequence ID" value="KPA87223.1"/>
    <property type="molecule type" value="Genomic_DNA"/>
</dbReference>
<organism evidence="5 6">
    <name type="scientific">Pseudomonas asplenii</name>
    <dbReference type="NCBI Taxonomy" id="53407"/>
    <lineage>
        <taxon>Bacteria</taxon>
        <taxon>Pseudomonadati</taxon>
        <taxon>Pseudomonadota</taxon>
        <taxon>Gammaproteobacteria</taxon>
        <taxon>Pseudomonadales</taxon>
        <taxon>Pseudomonadaceae</taxon>
        <taxon>Pseudomonas</taxon>
    </lineage>
</organism>
<evidence type="ECO:0000313" key="5">
    <source>
        <dbReference type="EMBL" id="KPA87223.1"/>
    </source>
</evidence>
<reference evidence="5 6" key="1">
    <citation type="journal article" date="2015" name="PLoS ONE">
        <title>Rice-Infecting Pseudomonas Genomes Are Highly Accessorized and Harbor Multiple Putative Virulence Mechanisms to Cause Sheath Brown Rot.</title>
        <authorList>
            <person name="Quibod I.L."/>
            <person name="Grande G."/>
            <person name="Oreiro E.G."/>
            <person name="Borja F.N."/>
            <person name="Dossa G.S."/>
            <person name="Mauleon R."/>
            <person name="Cruz C.V."/>
            <person name="Oliva R."/>
        </authorList>
    </citation>
    <scope>NUCLEOTIDE SEQUENCE [LARGE SCALE GENOMIC DNA]</scope>
    <source>
        <strain evidence="5 6">IRRI 6609</strain>
    </source>
</reference>
<dbReference type="AlphaFoldDB" id="A0A0N0E142"/>
<dbReference type="GO" id="GO:0005737">
    <property type="term" value="C:cytoplasm"/>
    <property type="evidence" value="ECO:0007669"/>
    <property type="project" value="TreeGrafter"/>
</dbReference>
<sequence>MAREDVPGETRLVAYFTPAGTGLVSDSGNLRTYLRGLLPDYMLPAAYVQLERLPLTPNGKLDRKALPTPDSSAYASRVYEAPVGEVEIKLAALWEDLLQVERVGRHDHFFELGGHSLLAVSLIERMRQADLEADVRVLFGQPTLAQVAASVGTTQQVEVPQAKVPTLKRKRVI</sequence>
<evidence type="ECO:0000313" key="6">
    <source>
        <dbReference type="Proteomes" id="UP000037931"/>
    </source>
</evidence>
<dbReference type="InterPro" id="IPR045851">
    <property type="entry name" value="AMP-bd_C_sf"/>
</dbReference>
<evidence type="ECO:0000259" key="4">
    <source>
        <dbReference type="PROSITE" id="PS50075"/>
    </source>
</evidence>
<dbReference type="Gene3D" id="1.10.1200.10">
    <property type="entry name" value="ACP-like"/>
    <property type="match status" value="1"/>
</dbReference>
<dbReference type="GO" id="GO:0031177">
    <property type="term" value="F:phosphopantetheine binding"/>
    <property type="evidence" value="ECO:0007669"/>
    <property type="project" value="TreeGrafter"/>
</dbReference>
<dbReference type="PANTHER" id="PTHR45527">
    <property type="entry name" value="NONRIBOSOMAL PEPTIDE SYNTHETASE"/>
    <property type="match status" value="1"/>
</dbReference>
<dbReference type="SUPFAM" id="SSF47336">
    <property type="entry name" value="ACP-like"/>
    <property type="match status" value="1"/>
</dbReference>
<dbReference type="Proteomes" id="UP000037931">
    <property type="component" value="Unassembled WGS sequence"/>
</dbReference>
<keyword evidence="6" id="KW-1185">Reference proteome</keyword>
<dbReference type="InterPro" id="IPR036736">
    <property type="entry name" value="ACP-like_sf"/>
</dbReference>
<dbReference type="InterPro" id="IPR009081">
    <property type="entry name" value="PP-bd_ACP"/>
</dbReference>
<evidence type="ECO:0000256" key="1">
    <source>
        <dbReference type="ARBA" id="ARBA00001957"/>
    </source>
</evidence>
<comment type="caution">
    <text evidence="5">The sequence shown here is derived from an EMBL/GenBank/DDBJ whole genome shotgun (WGS) entry which is preliminary data.</text>
</comment>
<dbReference type="SUPFAM" id="SSF56801">
    <property type="entry name" value="Acetyl-CoA synthetase-like"/>
    <property type="match status" value="1"/>
</dbReference>
<feature type="domain" description="Carrier" evidence="4">
    <location>
        <begin position="81"/>
        <end position="155"/>
    </location>
</feature>
<name>A0A0N0E142_9PSED</name>